<gene>
    <name evidence="2" type="ORF">CAQU_09390</name>
</gene>
<dbReference type="InterPro" id="IPR027395">
    <property type="entry name" value="WH_DNA-bd_dom"/>
</dbReference>
<reference evidence="2 3" key="1">
    <citation type="submission" date="2014-08" db="EMBL/GenBank/DDBJ databases">
        <title>Complete genome sequence of Corynebacterium aquilae S-613T(T) (=DSM 44791(T)), isolated from the choana of a healthy golden eagle.</title>
        <authorList>
            <person name="Ruckert C."/>
            <person name="Albersmeier A."/>
            <person name="Winkler A."/>
            <person name="Kalinowski J."/>
        </authorList>
    </citation>
    <scope>NUCLEOTIDE SEQUENCE [LARGE SCALE GENOMIC DNA]</scope>
    <source>
        <strain evidence="2 3">S-613</strain>
    </source>
</reference>
<organism evidence="2 3">
    <name type="scientific">Corynebacterium aquilae DSM 44791</name>
    <dbReference type="NCBI Taxonomy" id="1431546"/>
    <lineage>
        <taxon>Bacteria</taxon>
        <taxon>Bacillati</taxon>
        <taxon>Actinomycetota</taxon>
        <taxon>Actinomycetes</taxon>
        <taxon>Mycobacteriales</taxon>
        <taxon>Corynebacteriaceae</taxon>
        <taxon>Corynebacterium</taxon>
    </lineage>
</organism>
<dbReference type="Pfam" id="PF13601">
    <property type="entry name" value="HTH_34"/>
    <property type="match status" value="1"/>
</dbReference>
<dbReference type="AlphaFoldDB" id="A0A1L7CHE6"/>
<evidence type="ECO:0000313" key="2">
    <source>
        <dbReference type="EMBL" id="APT85249.1"/>
    </source>
</evidence>
<sequence length="105" mass="11700">MGEIDPTIHPIARLKICAALAAARADVDHREMRFSNLAKVTDLSPSALSKNLSTLEAKNYINRIREWGTTRDKDQVWVSLTRQGLAAYESHVEALRELAGDIPTE</sequence>
<dbReference type="RefSeq" id="WP_075727099.1">
    <property type="nucleotide sequence ID" value="NZ_CP009245.1"/>
</dbReference>
<proteinExistence type="predicted"/>
<name>A0A1L7CHE6_9CORY</name>
<dbReference type="InterPro" id="IPR036388">
    <property type="entry name" value="WH-like_DNA-bd_sf"/>
</dbReference>
<keyword evidence="3" id="KW-1185">Reference proteome</keyword>
<dbReference type="EMBL" id="CP009245">
    <property type="protein sequence ID" value="APT85249.1"/>
    <property type="molecule type" value="Genomic_DNA"/>
</dbReference>
<dbReference type="Gene3D" id="1.10.10.10">
    <property type="entry name" value="Winged helix-like DNA-binding domain superfamily/Winged helix DNA-binding domain"/>
    <property type="match status" value="1"/>
</dbReference>
<evidence type="ECO:0000259" key="1">
    <source>
        <dbReference type="Pfam" id="PF13601"/>
    </source>
</evidence>
<dbReference type="OrthoDB" id="4952043at2"/>
<dbReference type="SUPFAM" id="SSF46785">
    <property type="entry name" value="Winged helix' DNA-binding domain"/>
    <property type="match status" value="1"/>
</dbReference>
<accession>A0A1L7CHE6</accession>
<dbReference type="Proteomes" id="UP000185478">
    <property type="component" value="Chromosome"/>
</dbReference>
<dbReference type="InterPro" id="IPR036390">
    <property type="entry name" value="WH_DNA-bd_sf"/>
</dbReference>
<dbReference type="KEGG" id="caqu:CAQU_09390"/>
<evidence type="ECO:0000313" key="3">
    <source>
        <dbReference type="Proteomes" id="UP000185478"/>
    </source>
</evidence>
<dbReference type="STRING" id="1431546.CAQU_09390"/>
<feature type="domain" description="Winged helix DNA-binding" evidence="1">
    <location>
        <begin position="13"/>
        <end position="98"/>
    </location>
</feature>
<dbReference type="PANTHER" id="PTHR37318:SF1">
    <property type="entry name" value="BSL7504 PROTEIN"/>
    <property type="match status" value="1"/>
</dbReference>
<protein>
    <recommendedName>
        <fullName evidence="1">Winged helix DNA-binding domain-containing protein</fullName>
    </recommendedName>
</protein>
<dbReference type="PANTHER" id="PTHR37318">
    <property type="entry name" value="BSL7504 PROTEIN"/>
    <property type="match status" value="1"/>
</dbReference>